<dbReference type="Gene3D" id="6.20.20.10">
    <property type="match status" value="1"/>
</dbReference>
<dbReference type="GO" id="GO:0004177">
    <property type="term" value="F:aminopeptidase activity"/>
    <property type="evidence" value="ECO:0007669"/>
    <property type="project" value="UniProtKB-KW"/>
</dbReference>
<keyword evidence="1" id="KW-0645">Protease</keyword>
<evidence type="ECO:0000313" key="2">
    <source>
        <dbReference type="Proteomes" id="UP001235343"/>
    </source>
</evidence>
<reference evidence="1 2" key="1">
    <citation type="submission" date="2023-06" db="EMBL/GenBank/DDBJ databases">
        <title>Aquibacillus rhizosphaerae LR5S19.</title>
        <authorList>
            <person name="Sun J.-Q."/>
        </authorList>
    </citation>
    <scope>NUCLEOTIDE SEQUENCE [LARGE SCALE GENOMIC DNA]</scope>
    <source>
        <strain evidence="1 2">LR5S19</strain>
    </source>
</reference>
<accession>A0ABT7L501</accession>
<keyword evidence="1" id="KW-0031">Aminopeptidase</keyword>
<keyword evidence="2" id="KW-1185">Reference proteome</keyword>
<sequence length="65" mass="7462">MGLFNAISNWSNGRYEKRVSKMQEQGHCPDCGGRGVQILPYEHYYNSAYHCPGCNGSGQFEDWMR</sequence>
<dbReference type="SUPFAM" id="SSF57938">
    <property type="entry name" value="DnaJ/Hsp40 cysteine-rich domain"/>
    <property type="match status" value="1"/>
</dbReference>
<dbReference type="RefSeq" id="WP_285931284.1">
    <property type="nucleotide sequence ID" value="NZ_JASTZU010000025.1"/>
</dbReference>
<evidence type="ECO:0000313" key="1">
    <source>
        <dbReference type="EMBL" id="MDL4840262.1"/>
    </source>
</evidence>
<dbReference type="EMBL" id="JASTZU010000025">
    <property type="protein sequence ID" value="MDL4840262.1"/>
    <property type="molecule type" value="Genomic_DNA"/>
</dbReference>
<name>A0ABT7L501_9BACI</name>
<dbReference type="InterPro" id="IPR036410">
    <property type="entry name" value="HSP_DnaJ_Cys-rich_dom_sf"/>
</dbReference>
<protein>
    <submittedName>
        <fullName evidence="1">Methionine aminopeptidase</fullName>
    </submittedName>
</protein>
<comment type="caution">
    <text evidence="1">The sequence shown here is derived from an EMBL/GenBank/DDBJ whole genome shotgun (WGS) entry which is preliminary data.</text>
</comment>
<keyword evidence="1" id="KW-0378">Hydrolase</keyword>
<gene>
    <name evidence="1" type="ORF">QQS35_07300</name>
</gene>
<organism evidence="1 2">
    <name type="scientific">Aquibacillus rhizosphaerae</name>
    <dbReference type="NCBI Taxonomy" id="3051431"/>
    <lineage>
        <taxon>Bacteria</taxon>
        <taxon>Bacillati</taxon>
        <taxon>Bacillota</taxon>
        <taxon>Bacilli</taxon>
        <taxon>Bacillales</taxon>
        <taxon>Bacillaceae</taxon>
        <taxon>Aquibacillus</taxon>
    </lineage>
</organism>
<dbReference type="Proteomes" id="UP001235343">
    <property type="component" value="Unassembled WGS sequence"/>
</dbReference>
<proteinExistence type="predicted"/>